<protein>
    <recommendedName>
        <fullName evidence="1">Nucleoporin Nup188 N-terminal domain-containing protein</fullName>
    </recommendedName>
</protein>
<gene>
    <name evidence="2" type="ORF">HF325_004644</name>
</gene>
<evidence type="ECO:0000259" key="1">
    <source>
        <dbReference type="Pfam" id="PF10487"/>
    </source>
</evidence>
<evidence type="ECO:0000313" key="3">
    <source>
        <dbReference type="Proteomes" id="UP000649328"/>
    </source>
</evidence>
<dbReference type="Proteomes" id="UP000649328">
    <property type="component" value="Unassembled WGS sequence"/>
</dbReference>
<comment type="caution">
    <text evidence="2">The sequence shown here is derived from an EMBL/GenBank/DDBJ whole genome shotgun (WGS) entry which is preliminary data.</text>
</comment>
<evidence type="ECO:0000313" key="2">
    <source>
        <dbReference type="EMBL" id="KAF8000855.1"/>
    </source>
</evidence>
<organism evidence="2 3">
    <name type="scientific">Metschnikowia pulcherrima</name>
    <dbReference type="NCBI Taxonomy" id="27326"/>
    <lineage>
        <taxon>Eukaryota</taxon>
        <taxon>Fungi</taxon>
        <taxon>Dikarya</taxon>
        <taxon>Ascomycota</taxon>
        <taxon>Saccharomycotina</taxon>
        <taxon>Pichiomycetes</taxon>
        <taxon>Metschnikowiaceae</taxon>
        <taxon>Metschnikowia</taxon>
    </lineage>
</organism>
<dbReference type="InterPro" id="IPR018864">
    <property type="entry name" value="Nucleoporin_Nup188_N"/>
</dbReference>
<dbReference type="Pfam" id="PF10487">
    <property type="entry name" value="Nup188_N"/>
    <property type="match status" value="1"/>
</dbReference>
<dbReference type="GO" id="GO:0017056">
    <property type="term" value="F:structural constituent of nuclear pore"/>
    <property type="evidence" value="ECO:0007669"/>
    <property type="project" value="InterPro"/>
</dbReference>
<name>A0A8H7LAW6_9ASCO</name>
<keyword evidence="3" id="KW-1185">Reference proteome</keyword>
<dbReference type="AlphaFoldDB" id="A0A8H7LAW6"/>
<proteinExistence type="predicted"/>
<accession>A0A8H7LAW6</accession>
<sequence>MALDANQVVPPTRPLQQTDSWTFTLALALLKSAPEQAASDALDEFLTSNKDVVLLPVPFLTNRKDTMNTKVGLDASKKEFTLRGVLYSGVTEKSVKRAQKLASILAMDEQEALRIVLQTDKRSPEPVVGENSISRLLLGLPAGNSVVPGSKDSPDNERLLFYAKRALKERRSVVRVAAECFNVRNIEAASLVVRNLGRSLVVLPEYLLEAVAG</sequence>
<reference evidence="2" key="1">
    <citation type="submission" date="2020-10" db="EMBL/GenBank/DDBJ databases">
        <title>The Whole-Genome Sequence of Metschnikowia persimmonesis, a Novel Endophytic Yeast Species Isolated from Medicinal Plant Diospyros kaki Thumb.</title>
        <authorList>
            <person name="Rahmat E."/>
            <person name="Kang Y."/>
        </authorList>
    </citation>
    <scope>NUCLEOTIDE SEQUENCE</scope>
    <source>
        <strain evidence="2">KIOM G15050</strain>
    </source>
</reference>
<dbReference type="EMBL" id="JACBPP010000006">
    <property type="protein sequence ID" value="KAF8000855.1"/>
    <property type="molecule type" value="Genomic_DNA"/>
</dbReference>
<feature type="domain" description="Nucleoporin Nup188 N-terminal" evidence="1">
    <location>
        <begin position="41"/>
        <end position="201"/>
    </location>
</feature>